<dbReference type="PRINTS" id="PR00452">
    <property type="entry name" value="SH3DOMAIN"/>
</dbReference>
<organism evidence="8 9">
    <name type="scientific">Brachionus plicatilis</name>
    <name type="common">Marine rotifer</name>
    <name type="synonym">Brachionus muelleri</name>
    <dbReference type="NCBI Taxonomy" id="10195"/>
    <lineage>
        <taxon>Eukaryota</taxon>
        <taxon>Metazoa</taxon>
        <taxon>Spiralia</taxon>
        <taxon>Gnathifera</taxon>
        <taxon>Rotifera</taxon>
        <taxon>Eurotatoria</taxon>
        <taxon>Monogononta</taxon>
        <taxon>Pseudotrocha</taxon>
        <taxon>Ploima</taxon>
        <taxon>Brachionidae</taxon>
        <taxon>Brachionus</taxon>
    </lineage>
</organism>
<evidence type="ECO:0000256" key="2">
    <source>
        <dbReference type="ARBA" id="ARBA00022443"/>
    </source>
</evidence>
<dbReference type="OrthoDB" id="5340910at2759"/>
<comment type="caution">
    <text evidence="8">The sequence shown here is derived from an EMBL/GenBank/DDBJ whole genome shotgun (WGS) entry which is preliminary data.</text>
</comment>
<dbReference type="Proteomes" id="UP000276133">
    <property type="component" value="Unassembled WGS sequence"/>
</dbReference>
<evidence type="ECO:0000256" key="1">
    <source>
        <dbReference type="ARBA" id="ARBA00004170"/>
    </source>
</evidence>
<dbReference type="PRINTS" id="PR00499">
    <property type="entry name" value="P67PHOX"/>
</dbReference>
<dbReference type="InterPro" id="IPR050384">
    <property type="entry name" value="Endophilin_SH3RF"/>
</dbReference>
<sequence length="197" mass="22421">MEVIVEYGYESQNADELSIKKGDRIRNVTRKEDGWYEGELVHTGQRGVFPDNFVKPAKSSAKSQPPSEERNKPAPAAPPSPAFQARVLYSYVPVNDDELSIQQNQVVTVLRLVEDGWYEGTLEGRRGVFPSNYVQKMDEDAKRKKVFGIGFGNIFSGKQIELKTKETLVTADKRPRAKVLYDYEPIQPDELRLVRDQ</sequence>
<dbReference type="SUPFAM" id="SSF50044">
    <property type="entry name" value="SH3-domain"/>
    <property type="match status" value="2"/>
</dbReference>
<dbReference type="SMART" id="SM00326">
    <property type="entry name" value="SH3"/>
    <property type="match status" value="2"/>
</dbReference>
<gene>
    <name evidence="8" type="ORF">BpHYR1_039577</name>
</gene>
<evidence type="ECO:0000256" key="6">
    <source>
        <dbReference type="SAM" id="MobiDB-lite"/>
    </source>
</evidence>
<keyword evidence="4" id="KW-0472">Membrane</keyword>
<evidence type="ECO:0000256" key="5">
    <source>
        <dbReference type="PROSITE-ProRule" id="PRU00192"/>
    </source>
</evidence>
<name>A0A3M7P8U2_BRAPC</name>
<protein>
    <submittedName>
        <fullName evidence="8">CD2-associated</fullName>
    </submittedName>
</protein>
<dbReference type="AlphaFoldDB" id="A0A3M7P8U2"/>
<accession>A0A3M7P8U2</accession>
<evidence type="ECO:0000313" key="9">
    <source>
        <dbReference type="Proteomes" id="UP000276133"/>
    </source>
</evidence>
<keyword evidence="9" id="KW-1185">Reference proteome</keyword>
<evidence type="ECO:0000256" key="3">
    <source>
        <dbReference type="ARBA" id="ARBA00023054"/>
    </source>
</evidence>
<feature type="region of interest" description="Disordered" evidence="6">
    <location>
        <begin position="46"/>
        <end position="80"/>
    </location>
</feature>
<dbReference type="EMBL" id="REGN01012389">
    <property type="protein sequence ID" value="RMZ95511.1"/>
    <property type="molecule type" value="Genomic_DNA"/>
</dbReference>
<evidence type="ECO:0000313" key="8">
    <source>
        <dbReference type="EMBL" id="RMZ95511.1"/>
    </source>
</evidence>
<dbReference type="Pfam" id="PF00018">
    <property type="entry name" value="SH3_1"/>
    <property type="match status" value="1"/>
</dbReference>
<proteinExistence type="predicted"/>
<dbReference type="InterPro" id="IPR001452">
    <property type="entry name" value="SH3_domain"/>
</dbReference>
<reference evidence="8 9" key="1">
    <citation type="journal article" date="2018" name="Sci. Rep.">
        <title>Genomic signatures of local adaptation to the degree of environmental predictability in rotifers.</title>
        <authorList>
            <person name="Franch-Gras L."/>
            <person name="Hahn C."/>
            <person name="Garcia-Roger E.M."/>
            <person name="Carmona M.J."/>
            <person name="Serra M."/>
            <person name="Gomez A."/>
        </authorList>
    </citation>
    <scope>NUCLEOTIDE SEQUENCE [LARGE SCALE GENOMIC DNA]</scope>
    <source>
        <strain evidence="8">HYR1</strain>
    </source>
</reference>
<dbReference type="PANTHER" id="PTHR14167">
    <property type="entry name" value="SH3 DOMAIN-CONTAINING"/>
    <property type="match status" value="1"/>
</dbReference>
<dbReference type="STRING" id="10195.A0A3M7P8U2"/>
<dbReference type="InterPro" id="IPR036028">
    <property type="entry name" value="SH3-like_dom_sf"/>
</dbReference>
<dbReference type="PANTHER" id="PTHR14167:SF81">
    <property type="entry name" value="ENDOPHILIN-A"/>
    <property type="match status" value="1"/>
</dbReference>
<keyword evidence="3" id="KW-0175">Coiled coil</keyword>
<feature type="domain" description="SH3" evidence="7">
    <location>
        <begin position="80"/>
        <end position="139"/>
    </location>
</feature>
<feature type="domain" description="SH3" evidence="7">
    <location>
        <begin position="1"/>
        <end position="59"/>
    </location>
</feature>
<evidence type="ECO:0000256" key="4">
    <source>
        <dbReference type="ARBA" id="ARBA00023136"/>
    </source>
</evidence>
<dbReference type="PROSITE" id="PS50002">
    <property type="entry name" value="SH3"/>
    <property type="match status" value="2"/>
</dbReference>
<dbReference type="Gene3D" id="2.30.30.40">
    <property type="entry name" value="SH3 Domains"/>
    <property type="match status" value="3"/>
</dbReference>
<keyword evidence="2 5" id="KW-0728">SH3 domain</keyword>
<comment type="subcellular location">
    <subcellularLocation>
        <location evidence="1">Membrane</location>
        <topology evidence="1">Peripheral membrane protein</topology>
    </subcellularLocation>
</comment>
<feature type="non-terminal residue" evidence="8">
    <location>
        <position position="197"/>
    </location>
</feature>
<evidence type="ECO:0000259" key="7">
    <source>
        <dbReference type="PROSITE" id="PS50002"/>
    </source>
</evidence>
<feature type="compositionally biased region" description="Low complexity" evidence="6">
    <location>
        <begin position="55"/>
        <end position="66"/>
    </location>
</feature>
<dbReference type="Pfam" id="PF14604">
    <property type="entry name" value="SH3_9"/>
    <property type="match status" value="1"/>
</dbReference>